<dbReference type="PANTHER" id="PTHR46865">
    <property type="entry name" value="OXIDOREDUCTASE-RELATED"/>
    <property type="match status" value="1"/>
</dbReference>
<dbReference type="InterPro" id="IPR002938">
    <property type="entry name" value="FAD-bd"/>
</dbReference>
<dbReference type="GO" id="GO:0016491">
    <property type="term" value="F:oxidoreductase activity"/>
    <property type="evidence" value="ECO:0007669"/>
    <property type="project" value="UniProtKB-KW"/>
</dbReference>
<proteinExistence type="predicted"/>
<dbReference type="Pfam" id="PF01494">
    <property type="entry name" value="FAD_binding_3"/>
    <property type="match status" value="1"/>
</dbReference>
<dbReference type="SUPFAM" id="SSF51905">
    <property type="entry name" value="FAD/NAD(P)-binding domain"/>
    <property type="match status" value="1"/>
</dbReference>
<dbReference type="Proteomes" id="UP000813385">
    <property type="component" value="Unassembled WGS sequence"/>
</dbReference>
<keyword evidence="2" id="KW-0274">FAD</keyword>
<dbReference type="AlphaFoldDB" id="A0A8K0TT77"/>
<dbReference type="GO" id="GO:0071949">
    <property type="term" value="F:FAD binding"/>
    <property type="evidence" value="ECO:0007669"/>
    <property type="project" value="InterPro"/>
</dbReference>
<feature type="domain" description="FAD-binding" evidence="4">
    <location>
        <begin position="5"/>
        <end position="361"/>
    </location>
</feature>
<evidence type="ECO:0000313" key="5">
    <source>
        <dbReference type="EMBL" id="KAH7375456.1"/>
    </source>
</evidence>
<dbReference type="EMBL" id="JAGPXD010000001">
    <property type="protein sequence ID" value="KAH7375456.1"/>
    <property type="molecule type" value="Genomic_DNA"/>
</dbReference>
<gene>
    <name evidence="5" type="ORF">B0T11DRAFT_9801</name>
</gene>
<organism evidence="5 6">
    <name type="scientific">Plectosphaerella cucumerina</name>
    <dbReference type="NCBI Taxonomy" id="40658"/>
    <lineage>
        <taxon>Eukaryota</taxon>
        <taxon>Fungi</taxon>
        <taxon>Dikarya</taxon>
        <taxon>Ascomycota</taxon>
        <taxon>Pezizomycotina</taxon>
        <taxon>Sordariomycetes</taxon>
        <taxon>Hypocreomycetidae</taxon>
        <taxon>Glomerellales</taxon>
        <taxon>Plectosphaerellaceae</taxon>
        <taxon>Plectosphaerella</taxon>
    </lineage>
</organism>
<comment type="caution">
    <text evidence="5">The sequence shown here is derived from an EMBL/GenBank/DDBJ whole genome shotgun (WGS) entry which is preliminary data.</text>
</comment>
<dbReference type="OrthoDB" id="655030at2759"/>
<dbReference type="Gene3D" id="3.30.9.10">
    <property type="entry name" value="D-Amino Acid Oxidase, subunit A, domain 2"/>
    <property type="match status" value="1"/>
</dbReference>
<dbReference type="PANTHER" id="PTHR46865:SF7">
    <property type="entry name" value="MONOOXYGENASE, PUTATIVE (AFU_ORTHOLOGUE AFUA_8G07040)-RELATED"/>
    <property type="match status" value="1"/>
</dbReference>
<dbReference type="PRINTS" id="PR00420">
    <property type="entry name" value="RNGMNOXGNASE"/>
</dbReference>
<accession>A0A8K0TT77</accession>
<name>A0A8K0TT77_9PEZI</name>
<keyword evidence="3" id="KW-0560">Oxidoreductase</keyword>
<evidence type="ECO:0000256" key="3">
    <source>
        <dbReference type="ARBA" id="ARBA00023002"/>
    </source>
</evidence>
<dbReference type="Gene3D" id="3.50.50.60">
    <property type="entry name" value="FAD/NAD(P)-binding domain"/>
    <property type="match status" value="1"/>
</dbReference>
<evidence type="ECO:0000259" key="4">
    <source>
        <dbReference type="Pfam" id="PF01494"/>
    </source>
</evidence>
<evidence type="ECO:0000256" key="2">
    <source>
        <dbReference type="ARBA" id="ARBA00022827"/>
    </source>
</evidence>
<dbReference type="InterPro" id="IPR051704">
    <property type="entry name" value="FAD_aromatic-hydroxylase"/>
</dbReference>
<dbReference type="InterPro" id="IPR036188">
    <property type="entry name" value="FAD/NAD-bd_sf"/>
</dbReference>
<keyword evidence="6" id="KW-1185">Reference proteome</keyword>
<evidence type="ECO:0000313" key="6">
    <source>
        <dbReference type="Proteomes" id="UP000813385"/>
    </source>
</evidence>
<protein>
    <submittedName>
        <fullName evidence="5">Oxidoreductase</fullName>
    </submittedName>
</protein>
<evidence type="ECO:0000256" key="1">
    <source>
        <dbReference type="ARBA" id="ARBA00022630"/>
    </source>
</evidence>
<keyword evidence="1" id="KW-0285">Flavoprotein</keyword>
<sequence length="422" mass="46798">MTVLRVLICGGGIAGPVLGFWLAKLGHDVTILERSPNLRAQGQQIDIRGQAVEVCRRMGVLDTIRSKVVDEDGLCFEDIYCRKKAVLLANKTGQGAQTFTSEFEMMRGELCRIFYEASRTVGVSYRFGAMVTSLGQDEKGVDVTFSDGTSDRYDLVVGADGQSSKTRSMIIPPDENATAFKPLGLWVAYFNIPREPQDDKLCTVCNIPNANMTLRPDNPKTAQAYLAYRPNDEATDTRLRRAYESRDLAQQKQVWTDLFRGVGWQSDRILRELNESSVADQFYFSEIGQVKMKRWSEGRVTLLGDAGYCPSGLTGLGTSTAIVGAYVLAGEISKACSGSGEDDGVRAALRSYDETMRPWVDRAQKLIPGVPGIAVPRTWWGIWLLHSVVWLLATLRVDKIAQYFGSDDLDGFKLPDCPKMQE</sequence>
<reference evidence="5" key="1">
    <citation type="journal article" date="2021" name="Nat. Commun.">
        <title>Genetic determinants of endophytism in the Arabidopsis root mycobiome.</title>
        <authorList>
            <person name="Mesny F."/>
            <person name="Miyauchi S."/>
            <person name="Thiergart T."/>
            <person name="Pickel B."/>
            <person name="Atanasova L."/>
            <person name="Karlsson M."/>
            <person name="Huettel B."/>
            <person name="Barry K.W."/>
            <person name="Haridas S."/>
            <person name="Chen C."/>
            <person name="Bauer D."/>
            <person name="Andreopoulos W."/>
            <person name="Pangilinan J."/>
            <person name="LaButti K."/>
            <person name="Riley R."/>
            <person name="Lipzen A."/>
            <person name="Clum A."/>
            <person name="Drula E."/>
            <person name="Henrissat B."/>
            <person name="Kohler A."/>
            <person name="Grigoriev I.V."/>
            <person name="Martin F.M."/>
            <person name="Hacquard S."/>
        </authorList>
    </citation>
    <scope>NUCLEOTIDE SEQUENCE</scope>
    <source>
        <strain evidence="5">MPI-CAGE-AT-0016</strain>
    </source>
</reference>